<dbReference type="RefSeq" id="WP_101719746.1">
    <property type="nucleotide sequence ID" value="NZ_PJRS01000041.1"/>
</dbReference>
<name>A0A2N5D775_9CAUL</name>
<gene>
    <name evidence="1" type="ORF">SGCZBJ_20315</name>
</gene>
<proteinExistence type="predicted"/>
<evidence type="ECO:0000313" key="2">
    <source>
        <dbReference type="Proteomes" id="UP000234479"/>
    </source>
</evidence>
<sequence length="61" mass="6727">MRTPDDLDHEAERLRLEAEGETDPKWALGLQHMRRSSTQLAAILRELAAGGSRTPGEDEAA</sequence>
<dbReference type="EMBL" id="PJRS01000041">
    <property type="protein sequence ID" value="PLR21914.1"/>
    <property type="molecule type" value="Genomic_DNA"/>
</dbReference>
<dbReference type="AlphaFoldDB" id="A0A2N5D775"/>
<comment type="caution">
    <text evidence="1">The sequence shown here is derived from an EMBL/GenBank/DDBJ whole genome shotgun (WGS) entry which is preliminary data.</text>
</comment>
<dbReference type="Proteomes" id="UP000234479">
    <property type="component" value="Unassembled WGS sequence"/>
</dbReference>
<protein>
    <submittedName>
        <fullName evidence="1">Uncharacterized protein</fullName>
    </submittedName>
</protein>
<evidence type="ECO:0000313" key="1">
    <source>
        <dbReference type="EMBL" id="PLR21914.1"/>
    </source>
</evidence>
<keyword evidence="2" id="KW-1185">Reference proteome</keyword>
<accession>A0A2N5D775</accession>
<reference evidence="1 2" key="1">
    <citation type="submission" date="2017-12" db="EMBL/GenBank/DDBJ databases">
        <title>The genome sequence of Caulobacter sp. 410.</title>
        <authorList>
            <person name="Gao J."/>
            <person name="Mao X."/>
            <person name="Sun J."/>
        </authorList>
    </citation>
    <scope>NUCLEOTIDE SEQUENCE [LARGE SCALE GENOMIC DNA]</scope>
    <source>
        <strain evidence="1 2">410</strain>
    </source>
</reference>
<organism evidence="1 2">
    <name type="scientific">Caulobacter zeae</name>
    <dbReference type="NCBI Taxonomy" id="2055137"/>
    <lineage>
        <taxon>Bacteria</taxon>
        <taxon>Pseudomonadati</taxon>
        <taxon>Pseudomonadota</taxon>
        <taxon>Alphaproteobacteria</taxon>
        <taxon>Caulobacterales</taxon>
        <taxon>Caulobacteraceae</taxon>
        <taxon>Caulobacter</taxon>
    </lineage>
</organism>